<dbReference type="EMBL" id="CP059066">
    <property type="protein sequence ID" value="QSQ07982.1"/>
    <property type="molecule type" value="Genomic_DNA"/>
</dbReference>
<dbReference type="InterPro" id="IPR024047">
    <property type="entry name" value="MM3350-like_sf"/>
</dbReference>
<dbReference type="Gene3D" id="3.10.290.30">
    <property type="entry name" value="MM3350-like"/>
    <property type="match status" value="1"/>
</dbReference>
<dbReference type="RefSeq" id="WP_206708222.1">
    <property type="nucleotide sequence ID" value="NZ_CP059066.1"/>
</dbReference>
<dbReference type="KEGG" id="kme:H0A61_00301"/>
<sequence>MCTALYSVKNWKFIKKILESSSVIRLNYKNNKDKRYTFLLYSDIPFKEEFLEEAILGTIILENNSLLLQASDADKLKKGKQLLQDLLGIAAKHEKDEIKKQNKPQQPEPLSGNELERIAAALGKHYKEVLSSLKNSKNKKEHNKGKTAANSNKIYQFKITLKGIRPPIWRRIQVKSDITFEELHRIIQTVMGWCGYHLYSFTFGKGWDQITISDSDEEDGFFEWGETFNSRETTINSFFEAEKEKCIYTYDFGDDWEHQLLLEKILEPEEGVSYPVCIKGKRACPPEDCGGIPGYYHLLEIVDNPEHEEYEMFIEWLGGEFDPEEFDLEEVNQALREMYKR</sequence>
<organism evidence="2 3">
    <name type="scientific">Koleobacter methoxysyntrophicus</name>
    <dbReference type="NCBI Taxonomy" id="2751313"/>
    <lineage>
        <taxon>Bacteria</taxon>
        <taxon>Bacillati</taxon>
        <taxon>Bacillota</taxon>
        <taxon>Clostridia</taxon>
        <taxon>Koleobacterales</taxon>
        <taxon>Koleobacteraceae</taxon>
        <taxon>Koleobacter</taxon>
    </lineage>
</organism>
<name>A0A8A0RJB4_9FIRM</name>
<dbReference type="SUPFAM" id="SSF159941">
    <property type="entry name" value="MM3350-like"/>
    <property type="match status" value="1"/>
</dbReference>
<dbReference type="PANTHER" id="PTHR41878">
    <property type="entry name" value="LEXA REPRESSOR-RELATED"/>
    <property type="match status" value="1"/>
</dbReference>
<evidence type="ECO:0000259" key="1">
    <source>
        <dbReference type="Pfam" id="PF07929"/>
    </source>
</evidence>
<accession>A0A8A0RJB4</accession>
<protein>
    <recommendedName>
        <fullName evidence="1">Plasmid pRiA4b Orf3-like domain-containing protein</fullName>
    </recommendedName>
</protein>
<dbReference type="InterPro" id="IPR012912">
    <property type="entry name" value="Plasmid_pRiA4b_Orf3-like"/>
</dbReference>
<evidence type="ECO:0000313" key="2">
    <source>
        <dbReference type="EMBL" id="QSQ07982.1"/>
    </source>
</evidence>
<keyword evidence="3" id="KW-1185">Reference proteome</keyword>
<dbReference type="AlphaFoldDB" id="A0A8A0RJB4"/>
<dbReference type="PANTHER" id="PTHR41878:SF1">
    <property type="entry name" value="TNPR PROTEIN"/>
    <property type="match status" value="1"/>
</dbReference>
<gene>
    <name evidence="2" type="ORF">H0A61_00301</name>
</gene>
<proteinExistence type="predicted"/>
<evidence type="ECO:0000313" key="3">
    <source>
        <dbReference type="Proteomes" id="UP000662904"/>
    </source>
</evidence>
<feature type="domain" description="Plasmid pRiA4b Orf3-like" evidence="1">
    <location>
        <begin position="153"/>
        <end position="330"/>
    </location>
</feature>
<reference evidence="2" key="1">
    <citation type="submission" date="2020-07" db="EMBL/GenBank/DDBJ databases">
        <title>Koleobacter methoxysyntrophicus gen. nov., sp. nov., a novel anaerobic bacterium isolated from deep subsurface oil field and proposal of Koleobacterales ord. nov. in the phylum Firmicutes.</title>
        <authorList>
            <person name="Sakamoto S."/>
            <person name="Tamaki H."/>
        </authorList>
    </citation>
    <scope>NUCLEOTIDE SEQUENCE</scope>
    <source>
        <strain evidence="2">NRmbB1</strain>
    </source>
</reference>
<dbReference type="Proteomes" id="UP000662904">
    <property type="component" value="Chromosome"/>
</dbReference>
<dbReference type="Pfam" id="PF07929">
    <property type="entry name" value="PRiA4_ORF3"/>
    <property type="match status" value="1"/>
</dbReference>